<evidence type="ECO:0000256" key="5">
    <source>
        <dbReference type="ARBA" id="ARBA00022801"/>
    </source>
</evidence>
<comment type="caution">
    <text evidence="8">The sequence shown here is derived from an EMBL/GenBank/DDBJ whole genome shotgun (WGS) entry which is preliminary data.</text>
</comment>
<keyword evidence="5" id="KW-0378">Hydrolase</keyword>
<accession>A0A813EC87</accession>
<dbReference type="Proteomes" id="UP000654075">
    <property type="component" value="Unassembled WGS sequence"/>
</dbReference>
<dbReference type="EC" id="3.5.4.19" evidence="3"/>
<sequence>MAGCSHKELEEGRELHLDWGKLRKAVQCEELVIPVAVQHADTLEVLIVAFANEKALVEAFRQKVCVLWSTSRNELWIKGATSGDVLDLVEVRVNCEQNSLLYLVRPRRTGACHTKGPDGITRPSCYYRRLRYIGGDGADASADQFVVLEHLGDESASGGTGETPDDS</sequence>
<evidence type="ECO:0000313" key="8">
    <source>
        <dbReference type="EMBL" id="CAE8598072.1"/>
    </source>
</evidence>
<dbReference type="Pfam" id="PF01502">
    <property type="entry name" value="PRA-CH"/>
    <property type="match status" value="1"/>
</dbReference>
<dbReference type="InterPro" id="IPR002496">
    <property type="entry name" value="PRib_AMP_CycHydrolase_dom"/>
</dbReference>
<dbReference type="AlphaFoldDB" id="A0A813EC87"/>
<evidence type="ECO:0000256" key="1">
    <source>
        <dbReference type="ARBA" id="ARBA00000024"/>
    </source>
</evidence>
<comment type="pathway">
    <text evidence="2">Amino-acid biosynthesis; L-histidine biosynthesis; L-histidine from 5-phospho-alpha-D-ribose 1-diphosphate: step 3/9.</text>
</comment>
<evidence type="ECO:0000256" key="3">
    <source>
        <dbReference type="ARBA" id="ARBA00012721"/>
    </source>
</evidence>
<dbReference type="GO" id="GO:0000105">
    <property type="term" value="P:L-histidine biosynthetic process"/>
    <property type="evidence" value="ECO:0007669"/>
    <property type="project" value="UniProtKB-UniPathway"/>
</dbReference>
<feature type="domain" description="Phosphoribosyl-AMP cyclohydrolase" evidence="7">
    <location>
        <begin position="48"/>
        <end position="126"/>
    </location>
</feature>
<dbReference type="EMBL" id="CAJNNV010010003">
    <property type="protein sequence ID" value="CAE8598072.1"/>
    <property type="molecule type" value="Genomic_DNA"/>
</dbReference>
<dbReference type="OrthoDB" id="1703565at2759"/>
<dbReference type="GO" id="GO:0004635">
    <property type="term" value="F:phosphoribosyl-AMP cyclohydrolase activity"/>
    <property type="evidence" value="ECO:0007669"/>
    <property type="project" value="UniProtKB-EC"/>
</dbReference>
<evidence type="ECO:0000259" key="7">
    <source>
        <dbReference type="Pfam" id="PF01502"/>
    </source>
</evidence>
<keyword evidence="9" id="KW-1185">Reference proteome</keyword>
<evidence type="ECO:0000256" key="4">
    <source>
        <dbReference type="ARBA" id="ARBA00022605"/>
    </source>
</evidence>
<evidence type="ECO:0000313" key="9">
    <source>
        <dbReference type="Proteomes" id="UP000654075"/>
    </source>
</evidence>
<dbReference type="Gene3D" id="3.10.20.810">
    <property type="entry name" value="Phosphoribosyl-AMP cyclohydrolase"/>
    <property type="match status" value="1"/>
</dbReference>
<organism evidence="8 9">
    <name type="scientific">Polarella glacialis</name>
    <name type="common">Dinoflagellate</name>
    <dbReference type="NCBI Taxonomy" id="89957"/>
    <lineage>
        <taxon>Eukaryota</taxon>
        <taxon>Sar</taxon>
        <taxon>Alveolata</taxon>
        <taxon>Dinophyceae</taxon>
        <taxon>Suessiales</taxon>
        <taxon>Suessiaceae</taxon>
        <taxon>Polarella</taxon>
    </lineage>
</organism>
<dbReference type="UniPathway" id="UPA00031">
    <property type="reaction ID" value="UER00008"/>
</dbReference>
<dbReference type="PANTHER" id="PTHR42945:SF1">
    <property type="entry name" value="HISTIDINE BIOSYNTHESIS BIFUNCTIONAL PROTEIN HIS7"/>
    <property type="match status" value="1"/>
</dbReference>
<keyword evidence="4" id="KW-0028">Amino-acid biosynthesis</keyword>
<gene>
    <name evidence="8" type="ORF">PGLA1383_LOCUS16486</name>
</gene>
<name>A0A813EC87_POLGL</name>
<keyword evidence="6" id="KW-0368">Histidine biosynthesis</keyword>
<proteinExistence type="predicted"/>
<comment type="catalytic activity">
    <reaction evidence="1">
        <text>1-(5-phospho-beta-D-ribosyl)-5'-AMP + H2O = 1-(5-phospho-beta-D-ribosyl)-5-[(5-phospho-beta-D-ribosylamino)methylideneamino]imidazole-4-carboxamide</text>
        <dbReference type="Rhea" id="RHEA:20049"/>
        <dbReference type="ChEBI" id="CHEBI:15377"/>
        <dbReference type="ChEBI" id="CHEBI:58435"/>
        <dbReference type="ChEBI" id="CHEBI:59457"/>
        <dbReference type="EC" id="3.5.4.19"/>
    </reaction>
</comment>
<dbReference type="PANTHER" id="PTHR42945">
    <property type="entry name" value="HISTIDINE BIOSYNTHESIS BIFUNCTIONAL PROTEIN"/>
    <property type="match status" value="1"/>
</dbReference>
<protein>
    <recommendedName>
        <fullName evidence="3">phosphoribosyl-AMP cyclohydrolase</fullName>
        <ecNumber evidence="3">3.5.4.19</ecNumber>
    </recommendedName>
</protein>
<reference evidence="8" key="1">
    <citation type="submission" date="2021-02" db="EMBL/GenBank/DDBJ databases">
        <authorList>
            <person name="Dougan E. K."/>
            <person name="Rhodes N."/>
            <person name="Thang M."/>
            <person name="Chan C."/>
        </authorList>
    </citation>
    <scope>NUCLEOTIDE SEQUENCE</scope>
</reference>
<evidence type="ECO:0000256" key="6">
    <source>
        <dbReference type="ARBA" id="ARBA00023102"/>
    </source>
</evidence>
<dbReference type="SUPFAM" id="SSF141734">
    <property type="entry name" value="HisI-like"/>
    <property type="match status" value="1"/>
</dbReference>
<evidence type="ECO:0000256" key="2">
    <source>
        <dbReference type="ARBA" id="ARBA00005169"/>
    </source>
</evidence>
<dbReference type="InterPro" id="IPR038019">
    <property type="entry name" value="PRib_AMP_CycHydrolase_sf"/>
</dbReference>